<dbReference type="OrthoDB" id="2139939at2759"/>
<dbReference type="GeneID" id="7051684"/>
<dbReference type="OMA" id="RWNDGKM"/>
<evidence type="ECO:0000313" key="1">
    <source>
        <dbReference type="EMBL" id="EEB08340.1"/>
    </source>
</evidence>
<dbReference type="STRING" id="402676.B6K4D3"/>
<keyword evidence="2" id="KW-1185">Reference proteome</keyword>
<reference evidence="1 2" key="1">
    <citation type="journal article" date="2011" name="Science">
        <title>Comparative functional genomics of the fission yeasts.</title>
        <authorList>
            <person name="Rhind N."/>
            <person name="Chen Z."/>
            <person name="Yassour M."/>
            <person name="Thompson D.A."/>
            <person name="Haas B.J."/>
            <person name="Habib N."/>
            <person name="Wapinski I."/>
            <person name="Roy S."/>
            <person name="Lin M.F."/>
            <person name="Heiman D.I."/>
            <person name="Young S.K."/>
            <person name="Furuya K."/>
            <person name="Guo Y."/>
            <person name="Pidoux A."/>
            <person name="Chen H.M."/>
            <person name="Robbertse B."/>
            <person name="Goldberg J.M."/>
            <person name="Aoki K."/>
            <person name="Bayne E.H."/>
            <person name="Berlin A.M."/>
            <person name="Desjardins C.A."/>
            <person name="Dobbs E."/>
            <person name="Dukaj L."/>
            <person name="Fan L."/>
            <person name="FitzGerald M.G."/>
            <person name="French C."/>
            <person name="Gujja S."/>
            <person name="Hansen K."/>
            <person name="Keifenheim D."/>
            <person name="Levin J.Z."/>
            <person name="Mosher R.A."/>
            <person name="Mueller C.A."/>
            <person name="Pfiffner J."/>
            <person name="Priest M."/>
            <person name="Russ C."/>
            <person name="Smialowska A."/>
            <person name="Swoboda P."/>
            <person name="Sykes S.M."/>
            <person name="Vaughn M."/>
            <person name="Vengrova S."/>
            <person name="Yoder R."/>
            <person name="Zeng Q."/>
            <person name="Allshire R."/>
            <person name="Baulcombe D."/>
            <person name="Birren B.W."/>
            <person name="Brown W."/>
            <person name="Ekwall K."/>
            <person name="Kellis M."/>
            <person name="Leatherwood J."/>
            <person name="Levin H."/>
            <person name="Margalit H."/>
            <person name="Martienssen R."/>
            <person name="Nieduszynski C.A."/>
            <person name="Spatafora J.W."/>
            <person name="Friedman N."/>
            <person name="Dalgaard J.Z."/>
            <person name="Baumann P."/>
            <person name="Niki H."/>
            <person name="Regev A."/>
            <person name="Nusbaum C."/>
        </authorList>
    </citation>
    <scope>NUCLEOTIDE SEQUENCE [LARGE SCALE GENOMIC DNA]</scope>
    <source>
        <strain evidence="2">yFS275 / FY16936</strain>
    </source>
</reference>
<gene>
    <name evidence="1" type="ORF">SJAG_03489</name>
</gene>
<dbReference type="PANTHER" id="PTHR34117">
    <property type="entry name" value="STYLE CELL-CYCLE INHIBITOR 1"/>
    <property type="match status" value="1"/>
</dbReference>
<name>B6K4D3_SCHJY</name>
<organism evidence="1 2">
    <name type="scientific">Schizosaccharomyces japonicus (strain yFS275 / FY16936)</name>
    <name type="common">Fission yeast</name>
    <dbReference type="NCBI Taxonomy" id="402676"/>
    <lineage>
        <taxon>Eukaryota</taxon>
        <taxon>Fungi</taxon>
        <taxon>Dikarya</taxon>
        <taxon>Ascomycota</taxon>
        <taxon>Taphrinomycotina</taxon>
        <taxon>Schizosaccharomycetes</taxon>
        <taxon>Schizosaccharomycetales</taxon>
        <taxon>Schizosaccharomycetaceae</taxon>
        <taxon>Schizosaccharomyces</taxon>
    </lineage>
</organism>
<dbReference type="VEuPathDB" id="FungiDB:SJAG_03489"/>
<dbReference type="AlphaFoldDB" id="B6K4D3"/>
<dbReference type="InterPro" id="IPR044688">
    <property type="entry name" value="SCI-1-like"/>
</dbReference>
<dbReference type="RefSeq" id="XP_002174633.1">
    <property type="nucleotide sequence ID" value="XM_002174597.2"/>
</dbReference>
<dbReference type="EMBL" id="KE651167">
    <property type="protein sequence ID" value="EEB08340.1"/>
    <property type="molecule type" value="Genomic_DNA"/>
</dbReference>
<dbReference type="PANTHER" id="PTHR34117:SF1">
    <property type="entry name" value="STYLE CELL-CYCLE INHIBITOR 1"/>
    <property type="match status" value="1"/>
</dbReference>
<evidence type="ECO:0000313" key="2">
    <source>
        <dbReference type="Proteomes" id="UP000001744"/>
    </source>
</evidence>
<dbReference type="HOGENOM" id="CLU_1205360_0_0_1"/>
<accession>B6K4D3</accession>
<dbReference type="JaponicusDB" id="SJAG_03489"/>
<proteinExistence type="predicted"/>
<sequence>MHKINHKSQEDKSKYRSVFFDYIRIVKGIVWDKENERSRYDLWRRFVKRWNDKRMDETWYKHPSLKRSRNVVLGPARPTLDDLYKQEEVKSRQHEEQTVERKTQFARRKREETELLDEIAPREPSGSKQASLQKKRLKSYANKVYRDEAEDDLNVDEKSLMGSEETIQERIERQRMRQQGFEQKRKIADLEKIEQFQKRLHEKELKEQETIEHLRKLAQERFQKHTT</sequence>
<protein>
    <submittedName>
        <fullName evidence="1">Fungal protein</fullName>
    </submittedName>
</protein>
<dbReference type="Proteomes" id="UP000001744">
    <property type="component" value="Unassembled WGS sequence"/>
</dbReference>